<evidence type="ECO:0000313" key="3">
    <source>
        <dbReference type="EMBL" id="CAK81210.1"/>
    </source>
</evidence>
<dbReference type="HOGENOM" id="CLU_326103_0_0_1"/>
<dbReference type="InterPro" id="IPR013766">
    <property type="entry name" value="Thioredoxin_domain"/>
</dbReference>
<dbReference type="PANTHER" id="PTHR42852:SF18">
    <property type="entry name" value="CHROMOSOME UNDETERMINED SCAFFOLD_47, WHOLE GENOME SHOTGUN SEQUENCE"/>
    <property type="match status" value="1"/>
</dbReference>
<dbReference type="Proteomes" id="UP000000600">
    <property type="component" value="Unassembled WGS sequence"/>
</dbReference>
<dbReference type="InterPro" id="IPR012336">
    <property type="entry name" value="Thioredoxin-like_fold"/>
</dbReference>
<feature type="domain" description="Thioredoxin" evidence="2">
    <location>
        <begin position="82"/>
        <end position="244"/>
    </location>
</feature>
<evidence type="ECO:0000256" key="1">
    <source>
        <dbReference type="SAM" id="MobiDB-lite"/>
    </source>
</evidence>
<dbReference type="OMA" id="GMERYKY"/>
<proteinExistence type="predicted"/>
<protein>
    <recommendedName>
        <fullName evidence="2">Thioredoxin domain-containing protein</fullName>
    </recommendedName>
</protein>
<dbReference type="PROSITE" id="PS51352">
    <property type="entry name" value="THIOREDOXIN_2"/>
    <property type="match status" value="2"/>
</dbReference>
<dbReference type="eggNOG" id="ENOG502R8DV">
    <property type="taxonomic scope" value="Eukaryota"/>
</dbReference>
<dbReference type="GO" id="GO:0016491">
    <property type="term" value="F:oxidoreductase activity"/>
    <property type="evidence" value="ECO:0000318"/>
    <property type="project" value="GO_Central"/>
</dbReference>
<feature type="region of interest" description="Disordered" evidence="1">
    <location>
        <begin position="247"/>
        <end position="268"/>
    </location>
</feature>
<accession>A0DDU3</accession>
<evidence type="ECO:0000259" key="2">
    <source>
        <dbReference type="PROSITE" id="PS51352"/>
    </source>
</evidence>
<dbReference type="InterPro" id="IPR036249">
    <property type="entry name" value="Thioredoxin-like_sf"/>
</dbReference>
<dbReference type="InParanoid" id="A0DDU3"/>
<dbReference type="Gene3D" id="3.40.30.10">
    <property type="entry name" value="Glutaredoxin"/>
    <property type="match status" value="2"/>
</dbReference>
<dbReference type="Pfam" id="PF13905">
    <property type="entry name" value="Thioredoxin_8"/>
    <property type="match status" value="2"/>
</dbReference>
<organism evidence="3 4">
    <name type="scientific">Paramecium tetraurelia</name>
    <dbReference type="NCBI Taxonomy" id="5888"/>
    <lineage>
        <taxon>Eukaryota</taxon>
        <taxon>Sar</taxon>
        <taxon>Alveolata</taxon>
        <taxon>Ciliophora</taxon>
        <taxon>Intramacronucleata</taxon>
        <taxon>Oligohymenophorea</taxon>
        <taxon>Peniculida</taxon>
        <taxon>Parameciidae</taxon>
        <taxon>Paramecium</taxon>
    </lineage>
</organism>
<feature type="domain" description="Thioredoxin" evidence="2">
    <location>
        <begin position="446"/>
        <end position="608"/>
    </location>
</feature>
<dbReference type="CDD" id="cd02966">
    <property type="entry name" value="TlpA_like_family"/>
    <property type="match status" value="2"/>
</dbReference>
<dbReference type="KEGG" id="ptm:GSPATT00016051001"/>
<reference evidence="3 4" key="1">
    <citation type="journal article" date="2006" name="Nature">
        <title>Global trends of whole-genome duplications revealed by the ciliate Paramecium tetraurelia.</title>
        <authorList>
            <consortium name="Genoscope"/>
            <person name="Aury J.-M."/>
            <person name="Jaillon O."/>
            <person name="Duret L."/>
            <person name="Noel B."/>
            <person name="Jubin C."/>
            <person name="Porcel B.M."/>
            <person name="Segurens B."/>
            <person name="Daubin V."/>
            <person name="Anthouard V."/>
            <person name="Aiach N."/>
            <person name="Arnaiz O."/>
            <person name="Billaut A."/>
            <person name="Beisson J."/>
            <person name="Blanc I."/>
            <person name="Bouhouche K."/>
            <person name="Camara F."/>
            <person name="Duharcourt S."/>
            <person name="Guigo R."/>
            <person name="Gogendeau D."/>
            <person name="Katinka M."/>
            <person name="Keller A.-M."/>
            <person name="Kissmehl R."/>
            <person name="Klotz C."/>
            <person name="Koll F."/>
            <person name="Le Moue A."/>
            <person name="Lepere C."/>
            <person name="Malinsky S."/>
            <person name="Nowacki M."/>
            <person name="Nowak J.K."/>
            <person name="Plattner H."/>
            <person name="Poulain J."/>
            <person name="Ruiz F."/>
            <person name="Serrano V."/>
            <person name="Zagulski M."/>
            <person name="Dessen P."/>
            <person name="Betermier M."/>
            <person name="Weissenbach J."/>
            <person name="Scarpelli C."/>
            <person name="Schachter V."/>
            <person name="Sperling L."/>
            <person name="Meyer E."/>
            <person name="Cohen J."/>
            <person name="Wincker P."/>
        </authorList>
    </citation>
    <scope>NUCLEOTIDE SEQUENCE [LARGE SCALE GENOMIC DNA]</scope>
    <source>
        <strain evidence="3 4">Stock d4-2</strain>
    </source>
</reference>
<name>A0DDU3_PARTE</name>
<dbReference type="GeneID" id="5034392"/>
<dbReference type="AlphaFoldDB" id="A0DDU3"/>
<dbReference type="SUPFAM" id="SSF52833">
    <property type="entry name" value="Thioredoxin-like"/>
    <property type="match status" value="2"/>
</dbReference>
<gene>
    <name evidence="3" type="ORF">GSPATT00016051001</name>
</gene>
<keyword evidence="4" id="KW-1185">Reference proteome</keyword>
<evidence type="ECO:0000313" key="4">
    <source>
        <dbReference type="Proteomes" id="UP000000600"/>
    </source>
</evidence>
<dbReference type="EMBL" id="CT868396">
    <property type="protein sequence ID" value="CAK81210.1"/>
    <property type="molecule type" value="Genomic_DNA"/>
</dbReference>
<dbReference type="RefSeq" id="XP_001448607.1">
    <property type="nucleotide sequence ID" value="XM_001448570.1"/>
</dbReference>
<dbReference type="OrthoDB" id="10263751at2759"/>
<dbReference type="PANTHER" id="PTHR42852">
    <property type="entry name" value="THIOL:DISULFIDE INTERCHANGE PROTEIN DSBE"/>
    <property type="match status" value="1"/>
</dbReference>
<dbReference type="InterPro" id="IPR050553">
    <property type="entry name" value="Thioredoxin_ResA/DsbE_sf"/>
</dbReference>
<feature type="compositionally biased region" description="Low complexity" evidence="1">
    <location>
        <begin position="255"/>
        <end position="267"/>
    </location>
</feature>
<sequence>MSIKDDTKILQQFLKELPHDIAVKHIKTVKAGSKVENVQSTRVFRSTKQLGAVNAQLHNTLKQSSNSLGEEVIQDVKDEINTLIQTLTPNYQLGDKLQLVDGIEKIIFAEDNTHKTEKTTFQVEDGIVYLIDLWATWCGPCQNPMEHNQKMLEKNPDWQNKAKIIAISVDDDSESVKERVNSKKWKSIEHYRFEKGWDDQNDLIKYLQLRGIPFVLLVNKWGKIVYLGHPSKGNLEERINKEIAAEKEEEEQKPNQENAAENNNQKELLTKEQYKQLKDKIKELQTVITDAQFDGIVEIQLQKENHWIHDGSKQVKKRSKLELRYDVNVAEEEKINAFLQNHWNQISDDLKVVKESKIRDPQRQIKEIKAKFQSHFETKGVTISFPTTQISSFSLSQEKQEITARDRQRFTLKCENLTLDAYKTGLDELREYTESFEDDENQGIRETIESIVEGLKQNVTLGEGKQFVSIDDYKKWGSEEFTTIAHTQGQVLVLDYWAKWCGPCVREIANNTDLIKENQEKWGNSVRFVSLSLVLAEEAKEFMDSHQESQKYIEFYFPKEQRQRDATLYGVQYIPHYIIVDKFGTIRNVASVSNMKEVVEDLIKEEAPKKSLEQAEPIFLGQDCINQIKDILQSEETEALIKSIDQQKVIAFDLKINSTQAEGDQYQIETVELNYFVRDTQVESLKTILAKLYQIVPETRWKINKTISKTITVKYPGTVCAVCQKDISKDAQQYYCYFKDENVCTECAEFDDQTKNGMERYKYQDSLIFINGPLSDPSVLTNIDEHKIGKNLKLKEGEKAEQSHPMMCNGCGEGAKGPRYISVTARPGRYRGGGYIDYCCKCFAELKNKDSDKAKEIVAKDESDGMTIDSLFTRVLFNYGGYQAF</sequence>